<dbReference type="Proteomes" id="UP001365781">
    <property type="component" value="Unassembled WGS sequence"/>
</dbReference>
<keyword evidence="4" id="KW-1185">Reference proteome</keyword>
<proteinExistence type="predicted"/>
<feature type="transmembrane region" description="Helical" evidence="2">
    <location>
        <begin position="66"/>
        <end position="84"/>
    </location>
</feature>
<dbReference type="EMBL" id="JBBAYM010000011">
    <property type="protein sequence ID" value="MEI5611284.1"/>
    <property type="molecule type" value="Genomic_DNA"/>
</dbReference>
<evidence type="ECO:0000256" key="2">
    <source>
        <dbReference type="SAM" id="Phobius"/>
    </source>
</evidence>
<feature type="transmembrane region" description="Helical" evidence="2">
    <location>
        <begin position="41"/>
        <end position="59"/>
    </location>
</feature>
<keyword evidence="2" id="KW-0472">Membrane</keyword>
<organism evidence="3 4">
    <name type="scientific">Streptomyces brasiliscabiei</name>
    <dbReference type="NCBI Taxonomy" id="2736302"/>
    <lineage>
        <taxon>Bacteria</taxon>
        <taxon>Bacillati</taxon>
        <taxon>Actinomycetota</taxon>
        <taxon>Actinomycetes</taxon>
        <taxon>Kitasatosporales</taxon>
        <taxon>Streptomycetaceae</taxon>
        <taxon>Streptomyces</taxon>
    </lineage>
</organism>
<dbReference type="RefSeq" id="WP_336539296.1">
    <property type="nucleotide sequence ID" value="NZ_JBBAYL010000033.1"/>
</dbReference>
<name>A0ABU8GDY9_9ACTN</name>
<feature type="transmembrane region" description="Helical" evidence="2">
    <location>
        <begin position="17"/>
        <end position="35"/>
    </location>
</feature>
<sequence>MTRGVEGTVGVLRPVKAAVFAAVCVVATALGHALISGDTLPWWGMGVAFTGTASGAWWLTGRERGAATVVGATIVAQGLLHLLFSLSPKLTPTSNAAVGGPGATGVRSGTSHGMRISHSGMAMHHAGAHSEAMGMPADESLWSAATHGGSLGMLLAHLAAAVACGVWLWRGEAAVHRIARALAAVVVAPLRRICRVLFRTAARHEVPSRGALVGDEESRRPVTAALRHAVVRRGPPRERMPSSRPSPAPPLAAGP</sequence>
<keyword evidence="2" id="KW-0812">Transmembrane</keyword>
<feature type="transmembrane region" description="Helical" evidence="2">
    <location>
        <begin position="151"/>
        <end position="169"/>
    </location>
</feature>
<reference evidence="3 4" key="1">
    <citation type="submission" date="2024-03" db="EMBL/GenBank/DDBJ databases">
        <title>First Report of Pectobacterium brasiliscabiei causing potato scab in china.</title>
        <authorList>
            <person name="Handique U."/>
        </authorList>
    </citation>
    <scope>NUCLEOTIDE SEQUENCE [LARGE SCALE GENOMIC DNA]</scope>
    <source>
        <strain evidence="3 4">ZRIMU1503</strain>
    </source>
</reference>
<feature type="compositionally biased region" description="Pro residues" evidence="1">
    <location>
        <begin position="244"/>
        <end position="255"/>
    </location>
</feature>
<keyword evidence="2" id="KW-1133">Transmembrane helix</keyword>
<accession>A0ABU8GDY9</accession>
<gene>
    <name evidence="3" type="ORF">WB403_19180</name>
</gene>
<feature type="region of interest" description="Disordered" evidence="1">
    <location>
        <begin position="229"/>
        <end position="255"/>
    </location>
</feature>
<evidence type="ECO:0000313" key="3">
    <source>
        <dbReference type="EMBL" id="MEI5611284.1"/>
    </source>
</evidence>
<protein>
    <recommendedName>
        <fullName evidence="5">Integral-membrane protein</fullName>
    </recommendedName>
</protein>
<evidence type="ECO:0000313" key="4">
    <source>
        <dbReference type="Proteomes" id="UP001365781"/>
    </source>
</evidence>
<evidence type="ECO:0008006" key="5">
    <source>
        <dbReference type="Google" id="ProtNLM"/>
    </source>
</evidence>
<comment type="caution">
    <text evidence="3">The sequence shown here is derived from an EMBL/GenBank/DDBJ whole genome shotgun (WGS) entry which is preliminary data.</text>
</comment>
<evidence type="ECO:0000256" key="1">
    <source>
        <dbReference type="SAM" id="MobiDB-lite"/>
    </source>
</evidence>